<feature type="compositionally biased region" description="Low complexity" evidence="1">
    <location>
        <begin position="267"/>
        <end position="281"/>
    </location>
</feature>
<evidence type="ECO:0000313" key="2">
    <source>
        <dbReference type="EMBL" id="CAC5393184.1"/>
    </source>
</evidence>
<organism evidence="2 3">
    <name type="scientific">Mytilus coruscus</name>
    <name type="common">Sea mussel</name>
    <dbReference type="NCBI Taxonomy" id="42192"/>
    <lineage>
        <taxon>Eukaryota</taxon>
        <taxon>Metazoa</taxon>
        <taxon>Spiralia</taxon>
        <taxon>Lophotrochozoa</taxon>
        <taxon>Mollusca</taxon>
        <taxon>Bivalvia</taxon>
        <taxon>Autobranchia</taxon>
        <taxon>Pteriomorphia</taxon>
        <taxon>Mytilida</taxon>
        <taxon>Mytiloidea</taxon>
        <taxon>Mytilidae</taxon>
        <taxon>Mytilinae</taxon>
        <taxon>Mytilus</taxon>
    </lineage>
</organism>
<evidence type="ECO:0000256" key="1">
    <source>
        <dbReference type="SAM" id="MobiDB-lite"/>
    </source>
</evidence>
<feature type="region of interest" description="Disordered" evidence="1">
    <location>
        <begin position="203"/>
        <end position="225"/>
    </location>
</feature>
<sequence length="440" mass="50063">MIRWFKGRKHKRKCYDSSDDSSTEYGFKDSKSRDNSPYGFQKFGNNCVQVADVVPKEVNNTALNDCTTGLHGSSSPHIYDEIKDLPDNIIASQFRILTGLKFTSSLSEEDEKEGPYMVVPVLPARRIPAKSSAIKSATNVSRSQNDVPKESTVQLESNSDLTNTIISLNARDGISKTPTYESVDLLNCSRSETDSIALPTRIQNSEQNLDDSETEYDLNSGESTESEYPVFLDKIEQNLFLKQQVREIIQSLSRTDSDQSRCNRTDSFSTVSTESSSVPHTSESEVSDPDVFADQSESDDDNEYHECTKEKIEVSYQVAEAIPEVESKNSDSDLKNCVQKQKKRLSKCRKPKFKIYSIKDEDHENKLQSVIHEDTEMYLLPSCQKEIDYYNYKTCRKPVLVPTLPTRIYQDPDRLKSNKNNKLLGDLIRMNYDKQHLILV</sequence>
<accession>A0A6J8CDS1</accession>
<feature type="region of interest" description="Disordered" evidence="1">
    <location>
        <begin position="13"/>
        <end position="34"/>
    </location>
</feature>
<keyword evidence="3" id="KW-1185">Reference proteome</keyword>
<evidence type="ECO:0000313" key="3">
    <source>
        <dbReference type="Proteomes" id="UP000507470"/>
    </source>
</evidence>
<reference evidence="2 3" key="1">
    <citation type="submission" date="2020-06" db="EMBL/GenBank/DDBJ databases">
        <authorList>
            <person name="Li R."/>
            <person name="Bekaert M."/>
        </authorList>
    </citation>
    <scope>NUCLEOTIDE SEQUENCE [LARGE SCALE GENOMIC DNA]</scope>
    <source>
        <strain evidence="3">wild</strain>
    </source>
</reference>
<gene>
    <name evidence="2" type="ORF">MCOR_28064</name>
</gene>
<proteinExistence type="predicted"/>
<feature type="region of interest" description="Disordered" evidence="1">
    <location>
        <begin position="253"/>
        <end position="305"/>
    </location>
</feature>
<dbReference type="OrthoDB" id="6064400at2759"/>
<name>A0A6J8CDS1_MYTCO</name>
<feature type="region of interest" description="Disordered" evidence="1">
    <location>
        <begin position="132"/>
        <end position="156"/>
    </location>
</feature>
<dbReference type="EMBL" id="CACVKT020005120">
    <property type="protein sequence ID" value="CAC5393184.1"/>
    <property type="molecule type" value="Genomic_DNA"/>
</dbReference>
<feature type="compositionally biased region" description="Polar residues" evidence="1">
    <location>
        <begin position="133"/>
        <end position="156"/>
    </location>
</feature>
<dbReference type="AlphaFoldDB" id="A0A6J8CDS1"/>
<protein>
    <submittedName>
        <fullName evidence="2">Uncharacterized protein</fullName>
    </submittedName>
</protein>
<feature type="compositionally biased region" description="Basic and acidic residues" evidence="1">
    <location>
        <begin position="255"/>
        <end position="264"/>
    </location>
</feature>
<dbReference type="Proteomes" id="UP000507470">
    <property type="component" value="Unassembled WGS sequence"/>
</dbReference>